<name>A0AAC9IS73_9BURK</name>
<evidence type="ECO:0000256" key="2">
    <source>
        <dbReference type="ARBA" id="ARBA00022801"/>
    </source>
</evidence>
<dbReference type="PANTHER" id="PTHR35527:SF2">
    <property type="entry name" value="HYDROLASE"/>
    <property type="match status" value="1"/>
</dbReference>
<organism evidence="5 6">
    <name type="scientific">Polynucleobacter asymbioticus</name>
    <dbReference type="NCBI Taxonomy" id="576611"/>
    <lineage>
        <taxon>Bacteria</taxon>
        <taxon>Pseudomonadati</taxon>
        <taxon>Pseudomonadota</taxon>
        <taxon>Betaproteobacteria</taxon>
        <taxon>Burkholderiales</taxon>
        <taxon>Burkholderiaceae</taxon>
        <taxon>Polynucleobacter</taxon>
    </lineage>
</organism>
<proteinExistence type="inferred from homology"/>
<dbReference type="AlphaFoldDB" id="A0AAC9IS73"/>
<protein>
    <recommendedName>
        <fullName evidence="4">Choloylglycine hydrolase/NAAA C-terminal domain-containing protein</fullName>
    </recommendedName>
</protein>
<evidence type="ECO:0000313" key="5">
    <source>
        <dbReference type="EMBL" id="APC01764.1"/>
    </source>
</evidence>
<dbReference type="Proteomes" id="UP000182060">
    <property type="component" value="Chromosome"/>
</dbReference>
<feature type="signal peptide" evidence="3">
    <location>
        <begin position="1"/>
        <end position="31"/>
    </location>
</feature>
<dbReference type="InterPro" id="IPR052193">
    <property type="entry name" value="Peptidase_C59"/>
</dbReference>
<dbReference type="EMBL" id="CP015017">
    <property type="protein sequence ID" value="APC01764.1"/>
    <property type="molecule type" value="Genomic_DNA"/>
</dbReference>
<reference evidence="5" key="1">
    <citation type="journal article" date="2017" name="Appl. Environ. Microbiol.">
        <title>Microdiversification of a pelagic Polynucleobacter species is mainly driven by acquisition of genomic islands from a partially interspecific gene pool.</title>
        <authorList>
            <person name="Hoetzinger M."/>
            <person name="Hahn M.W."/>
            <person name="Jezberova J."/>
            <person name="Schmidt J."/>
            <person name="Koll U."/>
        </authorList>
    </citation>
    <scope>NUCLEOTIDE SEQUENCE</scope>
    <source>
        <strain evidence="5">MWH-RechtKol4</strain>
    </source>
</reference>
<evidence type="ECO:0000313" key="6">
    <source>
        <dbReference type="Proteomes" id="UP000182060"/>
    </source>
</evidence>
<dbReference type="InterPro" id="IPR029132">
    <property type="entry name" value="CBAH/NAAA_C"/>
</dbReference>
<dbReference type="PANTHER" id="PTHR35527">
    <property type="entry name" value="CHOLOYLGLYCINE HYDROLASE"/>
    <property type="match status" value="1"/>
</dbReference>
<sequence>MEIAVKQKIIKKMVAASVSATLAFAPMVSNACTSFLLKGSDGGSVYGRTMEFGIPLQSQLMTIPRAYELKGVGIDGNYGTGQSWITKYAVAGMNGLGLPEFFDGINEKGLTGGILNFPISASFPVVTQAESSGSINASQVLTYVLSNFSTVEEIKVGLRSIKVNGARLAVYNNQVPAAHYTFHDSNGKSIVVEYLNGQLVITDNPVTVMTNDPPIGDQLKNIGNYSNLSKVEKPPLVINGATFAAPSSGSGLHGLPGDFLSPSRFIRALFLSDSVPKTFTTAQMGDAAWHILGSFDIPPGSVTLPASNPYGGGLGGYEVTEWSVVANNKVMTYNVKMYENNNIYTFDLKKMDMNAKEIRYTKLNQPKIMIPVN</sequence>
<keyword evidence="3" id="KW-0732">Signal</keyword>
<gene>
    <name evidence="5" type="ORF">AOC25_09105</name>
</gene>
<dbReference type="Pfam" id="PF02275">
    <property type="entry name" value="CBAH"/>
    <property type="match status" value="1"/>
</dbReference>
<comment type="similarity">
    <text evidence="1">Belongs to the peptidase C59 family.</text>
</comment>
<accession>A0AAC9IS73</accession>
<feature type="domain" description="Choloylglycine hydrolase/NAAA C-terminal" evidence="4">
    <location>
        <begin position="32"/>
        <end position="358"/>
    </location>
</feature>
<evidence type="ECO:0000256" key="1">
    <source>
        <dbReference type="ARBA" id="ARBA00006625"/>
    </source>
</evidence>
<dbReference type="InterPro" id="IPR029055">
    <property type="entry name" value="Ntn_hydrolases_N"/>
</dbReference>
<dbReference type="GO" id="GO:0016787">
    <property type="term" value="F:hydrolase activity"/>
    <property type="evidence" value="ECO:0007669"/>
    <property type="project" value="UniProtKB-KW"/>
</dbReference>
<feature type="chain" id="PRO_5041959730" description="Choloylglycine hydrolase/NAAA C-terminal domain-containing protein" evidence="3">
    <location>
        <begin position="32"/>
        <end position="373"/>
    </location>
</feature>
<evidence type="ECO:0000259" key="4">
    <source>
        <dbReference type="Pfam" id="PF02275"/>
    </source>
</evidence>
<evidence type="ECO:0000256" key="3">
    <source>
        <dbReference type="SAM" id="SignalP"/>
    </source>
</evidence>
<dbReference type="SUPFAM" id="SSF56235">
    <property type="entry name" value="N-terminal nucleophile aminohydrolases (Ntn hydrolases)"/>
    <property type="match status" value="1"/>
</dbReference>
<dbReference type="Gene3D" id="3.60.60.10">
    <property type="entry name" value="Penicillin V Acylase, Chain A"/>
    <property type="match status" value="1"/>
</dbReference>
<keyword evidence="2" id="KW-0378">Hydrolase</keyword>